<accession>A0A9D3YEC4</accession>
<dbReference type="AlphaFoldDB" id="A0A9D3YEC4"/>
<comment type="caution">
    <text evidence="1">The sequence shown here is derived from an EMBL/GenBank/DDBJ whole genome shotgun (WGS) entry which is preliminary data.</text>
</comment>
<dbReference type="Proteomes" id="UP000828390">
    <property type="component" value="Unassembled WGS sequence"/>
</dbReference>
<organism evidence="1 2">
    <name type="scientific">Dreissena polymorpha</name>
    <name type="common">Zebra mussel</name>
    <name type="synonym">Mytilus polymorpha</name>
    <dbReference type="NCBI Taxonomy" id="45954"/>
    <lineage>
        <taxon>Eukaryota</taxon>
        <taxon>Metazoa</taxon>
        <taxon>Spiralia</taxon>
        <taxon>Lophotrochozoa</taxon>
        <taxon>Mollusca</taxon>
        <taxon>Bivalvia</taxon>
        <taxon>Autobranchia</taxon>
        <taxon>Heteroconchia</taxon>
        <taxon>Euheterodonta</taxon>
        <taxon>Imparidentia</taxon>
        <taxon>Neoheterodontei</taxon>
        <taxon>Myida</taxon>
        <taxon>Dreissenoidea</taxon>
        <taxon>Dreissenidae</taxon>
        <taxon>Dreissena</taxon>
    </lineage>
</organism>
<gene>
    <name evidence="1" type="ORF">DPMN_085064</name>
</gene>
<reference evidence="1" key="1">
    <citation type="journal article" date="2019" name="bioRxiv">
        <title>The Genome of the Zebra Mussel, Dreissena polymorpha: A Resource for Invasive Species Research.</title>
        <authorList>
            <person name="McCartney M.A."/>
            <person name="Auch B."/>
            <person name="Kono T."/>
            <person name="Mallez S."/>
            <person name="Zhang Y."/>
            <person name="Obille A."/>
            <person name="Becker A."/>
            <person name="Abrahante J.E."/>
            <person name="Garbe J."/>
            <person name="Badalamenti J.P."/>
            <person name="Herman A."/>
            <person name="Mangelson H."/>
            <person name="Liachko I."/>
            <person name="Sullivan S."/>
            <person name="Sone E.D."/>
            <person name="Koren S."/>
            <person name="Silverstein K.A.T."/>
            <person name="Beckman K.B."/>
            <person name="Gohl D.M."/>
        </authorList>
    </citation>
    <scope>NUCLEOTIDE SEQUENCE</scope>
    <source>
        <strain evidence="1">Duluth1</strain>
        <tissue evidence="1">Whole animal</tissue>
    </source>
</reference>
<protein>
    <submittedName>
        <fullName evidence="1">Uncharacterized protein</fullName>
    </submittedName>
</protein>
<name>A0A9D3YEC4_DREPO</name>
<dbReference type="EMBL" id="JAIWYP010000016">
    <property type="protein sequence ID" value="KAH3697561.1"/>
    <property type="molecule type" value="Genomic_DNA"/>
</dbReference>
<proteinExistence type="predicted"/>
<keyword evidence="2" id="KW-1185">Reference proteome</keyword>
<sequence>MFFVPQTEDWVRELFQIPETENWDTIVPQTEDWEEEIRQYKAGMFVDNAC</sequence>
<evidence type="ECO:0000313" key="1">
    <source>
        <dbReference type="EMBL" id="KAH3697561.1"/>
    </source>
</evidence>
<reference evidence="1" key="2">
    <citation type="submission" date="2020-11" db="EMBL/GenBank/DDBJ databases">
        <authorList>
            <person name="McCartney M.A."/>
            <person name="Auch B."/>
            <person name="Kono T."/>
            <person name="Mallez S."/>
            <person name="Becker A."/>
            <person name="Gohl D.M."/>
            <person name="Silverstein K.A.T."/>
            <person name="Koren S."/>
            <person name="Bechman K.B."/>
            <person name="Herman A."/>
            <person name="Abrahante J.E."/>
            <person name="Garbe J."/>
        </authorList>
    </citation>
    <scope>NUCLEOTIDE SEQUENCE</scope>
    <source>
        <strain evidence="1">Duluth1</strain>
        <tissue evidence="1">Whole animal</tissue>
    </source>
</reference>
<evidence type="ECO:0000313" key="2">
    <source>
        <dbReference type="Proteomes" id="UP000828390"/>
    </source>
</evidence>